<comment type="caution">
    <text evidence="1">The sequence shown here is derived from an EMBL/GenBank/DDBJ whole genome shotgun (WGS) entry which is preliminary data.</text>
</comment>
<organism evidence="1 2">
    <name type="scientific">Nitratidesulfovibrio oxamicus</name>
    <dbReference type="NCBI Taxonomy" id="32016"/>
    <lineage>
        <taxon>Bacteria</taxon>
        <taxon>Pseudomonadati</taxon>
        <taxon>Thermodesulfobacteriota</taxon>
        <taxon>Desulfovibrionia</taxon>
        <taxon>Desulfovibrionales</taxon>
        <taxon>Desulfovibrionaceae</taxon>
        <taxon>Nitratidesulfovibrio</taxon>
    </lineage>
</organism>
<proteinExistence type="predicted"/>
<evidence type="ECO:0000313" key="1">
    <source>
        <dbReference type="EMBL" id="MBG3875561.1"/>
    </source>
</evidence>
<evidence type="ECO:0000313" key="2">
    <source>
        <dbReference type="Proteomes" id="UP001194469"/>
    </source>
</evidence>
<reference evidence="1 2" key="1">
    <citation type="submission" date="2019-08" db="EMBL/GenBank/DDBJ databases">
        <authorList>
            <person name="Luo N."/>
        </authorList>
    </citation>
    <scope>NUCLEOTIDE SEQUENCE [LARGE SCALE GENOMIC DNA]</scope>
    <source>
        <strain evidence="1 2">NCIMB 9442</strain>
    </source>
</reference>
<dbReference type="EMBL" id="VRYY01000011">
    <property type="protein sequence ID" value="MBG3875561.1"/>
    <property type="molecule type" value="Genomic_DNA"/>
</dbReference>
<gene>
    <name evidence="1" type="ORF">FVW20_00590</name>
</gene>
<dbReference type="Proteomes" id="UP001194469">
    <property type="component" value="Unassembled WGS sequence"/>
</dbReference>
<name>A0ABS0IZF6_9BACT</name>
<sequence length="127" mass="14471">MSGETQKTYLNFERIFGNADKYGLQPLVNMLIEASKAERKAMKAWADSDAPFNSPEDQRLDDEHTVKWTIREAEQQRLLDAAGASLRVRVEDFPAPSGAGWVPGKMYYDEVLSVWTLEWAKQECNQS</sequence>
<keyword evidence="2" id="KW-1185">Reference proteome</keyword>
<protein>
    <submittedName>
        <fullName evidence="1">Uncharacterized protein</fullName>
    </submittedName>
</protein>
<accession>A0ABS0IZF6</accession>
<dbReference type="RefSeq" id="WP_196607843.1">
    <property type="nucleotide sequence ID" value="NZ_VRYY01000011.1"/>
</dbReference>